<dbReference type="PROSITE" id="PS50112">
    <property type="entry name" value="PAS"/>
    <property type="match status" value="1"/>
</dbReference>
<name>A0A3B0RM16_9ZZZZ</name>
<feature type="transmembrane region" description="Helical" evidence="2">
    <location>
        <begin position="12"/>
        <end position="35"/>
    </location>
</feature>
<keyword evidence="2" id="KW-0812">Transmembrane</keyword>
<dbReference type="InterPro" id="IPR003594">
    <property type="entry name" value="HATPase_dom"/>
</dbReference>
<keyword evidence="1" id="KW-0597">Phosphoprotein</keyword>
<evidence type="ECO:0000313" key="7">
    <source>
        <dbReference type="EMBL" id="VAV92712.1"/>
    </source>
</evidence>
<dbReference type="SMART" id="SM00387">
    <property type="entry name" value="HATPase_c"/>
    <property type="match status" value="1"/>
</dbReference>
<dbReference type="AlphaFoldDB" id="A0A3B0RM16"/>
<dbReference type="SUPFAM" id="SSF52172">
    <property type="entry name" value="CheY-like"/>
    <property type="match status" value="1"/>
</dbReference>
<dbReference type="Pfam" id="PF00512">
    <property type="entry name" value="HisKA"/>
    <property type="match status" value="1"/>
</dbReference>
<reference evidence="7" key="1">
    <citation type="submission" date="2018-06" db="EMBL/GenBank/DDBJ databases">
        <authorList>
            <person name="Zhirakovskaya E."/>
        </authorList>
    </citation>
    <scope>NUCLEOTIDE SEQUENCE</scope>
</reference>
<dbReference type="SUPFAM" id="SSF55874">
    <property type="entry name" value="ATPase domain of HSP90 chaperone/DNA topoisomerase II/histidine kinase"/>
    <property type="match status" value="1"/>
</dbReference>
<dbReference type="PROSITE" id="PS50110">
    <property type="entry name" value="RESPONSE_REGULATORY"/>
    <property type="match status" value="1"/>
</dbReference>
<dbReference type="PANTHER" id="PTHR43065:SF42">
    <property type="entry name" value="TWO-COMPONENT SENSOR PPRA"/>
    <property type="match status" value="1"/>
</dbReference>
<keyword evidence="2" id="KW-0472">Membrane</keyword>
<dbReference type="InterPro" id="IPR036890">
    <property type="entry name" value="HATPase_C_sf"/>
</dbReference>
<dbReference type="InterPro" id="IPR011006">
    <property type="entry name" value="CheY-like_superfamily"/>
</dbReference>
<dbReference type="InterPro" id="IPR005467">
    <property type="entry name" value="His_kinase_dom"/>
</dbReference>
<dbReference type="SMART" id="SM00388">
    <property type="entry name" value="HisKA"/>
    <property type="match status" value="1"/>
</dbReference>
<gene>
    <name evidence="7" type="ORF">MNBD_ALPHA08-2227</name>
</gene>
<dbReference type="InterPro" id="IPR004358">
    <property type="entry name" value="Sig_transdc_His_kin-like_C"/>
</dbReference>
<dbReference type="InterPro" id="IPR001610">
    <property type="entry name" value="PAC"/>
</dbReference>
<dbReference type="PANTHER" id="PTHR43065">
    <property type="entry name" value="SENSOR HISTIDINE KINASE"/>
    <property type="match status" value="1"/>
</dbReference>
<dbReference type="InterPro" id="IPR036097">
    <property type="entry name" value="HisK_dim/P_sf"/>
</dbReference>
<dbReference type="InterPro" id="IPR000014">
    <property type="entry name" value="PAS"/>
</dbReference>
<dbReference type="Gene3D" id="1.10.287.130">
    <property type="match status" value="1"/>
</dbReference>
<dbReference type="CDD" id="cd00082">
    <property type="entry name" value="HisKA"/>
    <property type="match status" value="1"/>
</dbReference>
<feature type="domain" description="PAS" evidence="5">
    <location>
        <begin position="244"/>
        <end position="290"/>
    </location>
</feature>
<dbReference type="InterPro" id="IPR001789">
    <property type="entry name" value="Sig_transdc_resp-reg_receiver"/>
</dbReference>
<dbReference type="InterPro" id="IPR035965">
    <property type="entry name" value="PAS-like_dom_sf"/>
</dbReference>
<dbReference type="NCBIfam" id="TIGR00229">
    <property type="entry name" value="sensory_box"/>
    <property type="match status" value="1"/>
</dbReference>
<feature type="domain" description="PAC" evidence="6">
    <location>
        <begin position="317"/>
        <end position="369"/>
    </location>
</feature>
<dbReference type="SMART" id="SM00091">
    <property type="entry name" value="PAS"/>
    <property type="match status" value="1"/>
</dbReference>
<dbReference type="PRINTS" id="PR00344">
    <property type="entry name" value="BCTRLSENSOR"/>
</dbReference>
<evidence type="ECO:0000256" key="2">
    <source>
        <dbReference type="SAM" id="Phobius"/>
    </source>
</evidence>
<accession>A0A3B0RM16</accession>
<evidence type="ECO:0000259" key="3">
    <source>
        <dbReference type="PROSITE" id="PS50109"/>
    </source>
</evidence>
<dbReference type="Gene3D" id="3.40.50.2300">
    <property type="match status" value="1"/>
</dbReference>
<protein>
    <submittedName>
        <fullName evidence="7">Diguanylate cyclase/phosphodiesterase (GGDEF &amp; EAL domains) with PAS/PAC sensor(S)</fullName>
    </submittedName>
</protein>
<dbReference type="SMART" id="SM00086">
    <property type="entry name" value="PAC"/>
    <property type="match status" value="1"/>
</dbReference>
<dbReference type="PROSITE" id="PS50109">
    <property type="entry name" value="HIS_KIN"/>
    <property type="match status" value="1"/>
</dbReference>
<proteinExistence type="predicted"/>
<sequence length="736" mass="81808">MNPVLKPEQLPLRFVLSGLAAAVLLISTVLVGMYLGEQTRERFHNVDRSWQTYTEHAAKRGELLSQIRAHLGYGGIIHNFKNYVLRKEPPYLTRLNIQLKNFHATVQEYKKSGASEYELGKLGIIEKTIRTYEEKISVAKQAAREDWPPSKTDLLVKVDDTKAISAMLALDKYLEIKRLEAARSISEAVVEGNRLVKTGFFFVGVLAVVATMLYGMFFLLLRKLRQTITKLSNELDDRRAAELVAKKFQRAVDQSPATIIITDTLQKIEYVNKKFCELTGYQLNEVLGQTPKFLQSGDISVAAYADISAQLQGNKKWQGTFRNLKKDGSSYWVETVILPLRDDTGKITHFIGLGEDITEHKKAREHILRAQKMEAVGLLASGVAHDFNNVLTTILGNVHLARLDAPAQGEFARELEQIEIAAKRARHLVGQILAFARQQPGKATGLPVGELIQEILRLIRASTQPNIKLDYDVEDDQLAVYADPTRLHQVLMNLCVNATEAIGTARGTVLVKAYRQEATDGNQPQVIISVTDDGPGIPPELQDDVFTPFFTTKRAGKGTGLGLSVVASHVNEMGGKITLESKPPGGCQFLLTMPEAKTGPTEKPVIEDLTSSGGKIMLIDDEPEVMATCASILRRLNYQVEAFDDPRKALEIFTKAPEQFDLIITDLVMPEISGQEVCEAARQLRPDCPIIVYSAYQPVGLELGNLKFARFIEKPFEPELLAKTVHSLLQPNDAEK</sequence>
<feature type="domain" description="Histidine kinase" evidence="3">
    <location>
        <begin position="382"/>
        <end position="597"/>
    </location>
</feature>
<evidence type="ECO:0000256" key="1">
    <source>
        <dbReference type="ARBA" id="ARBA00022553"/>
    </source>
</evidence>
<dbReference type="SMART" id="SM00448">
    <property type="entry name" value="REC"/>
    <property type="match status" value="1"/>
</dbReference>
<dbReference type="CDD" id="cd00130">
    <property type="entry name" value="PAS"/>
    <property type="match status" value="1"/>
</dbReference>
<dbReference type="Pfam" id="PF00072">
    <property type="entry name" value="Response_reg"/>
    <property type="match status" value="1"/>
</dbReference>
<dbReference type="Pfam" id="PF13426">
    <property type="entry name" value="PAS_9"/>
    <property type="match status" value="1"/>
</dbReference>
<dbReference type="Pfam" id="PF02518">
    <property type="entry name" value="HATPase_c"/>
    <property type="match status" value="1"/>
</dbReference>
<evidence type="ECO:0000259" key="6">
    <source>
        <dbReference type="PROSITE" id="PS50113"/>
    </source>
</evidence>
<dbReference type="Gene3D" id="3.30.565.10">
    <property type="entry name" value="Histidine kinase-like ATPase, C-terminal domain"/>
    <property type="match status" value="1"/>
</dbReference>
<dbReference type="Gene3D" id="3.30.450.20">
    <property type="entry name" value="PAS domain"/>
    <property type="match status" value="1"/>
</dbReference>
<dbReference type="CDD" id="cd00156">
    <property type="entry name" value="REC"/>
    <property type="match status" value="1"/>
</dbReference>
<evidence type="ECO:0000259" key="4">
    <source>
        <dbReference type="PROSITE" id="PS50110"/>
    </source>
</evidence>
<dbReference type="GO" id="GO:0000155">
    <property type="term" value="F:phosphorelay sensor kinase activity"/>
    <property type="evidence" value="ECO:0007669"/>
    <property type="project" value="InterPro"/>
</dbReference>
<feature type="transmembrane region" description="Helical" evidence="2">
    <location>
        <begin position="200"/>
        <end position="221"/>
    </location>
</feature>
<dbReference type="InterPro" id="IPR003661">
    <property type="entry name" value="HisK_dim/P_dom"/>
</dbReference>
<dbReference type="EMBL" id="UOEC01000103">
    <property type="protein sequence ID" value="VAV92712.1"/>
    <property type="molecule type" value="Genomic_DNA"/>
</dbReference>
<feature type="domain" description="Response regulatory" evidence="4">
    <location>
        <begin position="615"/>
        <end position="729"/>
    </location>
</feature>
<organism evidence="7">
    <name type="scientific">hydrothermal vent metagenome</name>
    <dbReference type="NCBI Taxonomy" id="652676"/>
    <lineage>
        <taxon>unclassified sequences</taxon>
        <taxon>metagenomes</taxon>
        <taxon>ecological metagenomes</taxon>
    </lineage>
</organism>
<dbReference type="InterPro" id="IPR000700">
    <property type="entry name" value="PAS-assoc_C"/>
</dbReference>
<keyword evidence="2" id="KW-1133">Transmembrane helix</keyword>
<dbReference type="SUPFAM" id="SSF47384">
    <property type="entry name" value="Homodimeric domain of signal transducing histidine kinase"/>
    <property type="match status" value="1"/>
</dbReference>
<dbReference type="SUPFAM" id="SSF55785">
    <property type="entry name" value="PYP-like sensor domain (PAS domain)"/>
    <property type="match status" value="1"/>
</dbReference>
<dbReference type="PROSITE" id="PS50113">
    <property type="entry name" value="PAC"/>
    <property type="match status" value="1"/>
</dbReference>
<evidence type="ECO:0000259" key="5">
    <source>
        <dbReference type="PROSITE" id="PS50112"/>
    </source>
</evidence>